<dbReference type="Gene3D" id="3.30.450.20">
    <property type="entry name" value="PAS domain"/>
    <property type="match status" value="2"/>
</dbReference>
<evidence type="ECO:0000313" key="6">
    <source>
        <dbReference type="EMBL" id="RXE57176.1"/>
    </source>
</evidence>
<dbReference type="InterPro" id="IPR035965">
    <property type="entry name" value="PAS-like_dom_sf"/>
</dbReference>
<dbReference type="Pfam" id="PF05228">
    <property type="entry name" value="CHASE4"/>
    <property type="match status" value="1"/>
</dbReference>
<keyword evidence="7" id="KW-1185">Reference proteome</keyword>
<name>A0A498H671_9EURY</name>
<dbReference type="RefSeq" id="WP_164913621.1">
    <property type="nucleotide sequence ID" value="NZ_LHQS01000001.1"/>
</dbReference>
<dbReference type="SUPFAM" id="SSF55785">
    <property type="entry name" value="PYP-like sensor domain (PAS domain)"/>
    <property type="match status" value="2"/>
</dbReference>
<dbReference type="PROSITE" id="PS50885">
    <property type="entry name" value="HAMP"/>
    <property type="match status" value="1"/>
</dbReference>
<dbReference type="Proteomes" id="UP000290932">
    <property type="component" value="Unassembled WGS sequence"/>
</dbReference>
<dbReference type="PROSITE" id="PS50112">
    <property type="entry name" value="PAS"/>
    <property type="match status" value="1"/>
</dbReference>
<evidence type="ECO:0000259" key="5">
    <source>
        <dbReference type="PROSITE" id="PS50885"/>
    </source>
</evidence>
<dbReference type="InterPro" id="IPR003660">
    <property type="entry name" value="HAMP_dom"/>
</dbReference>
<evidence type="ECO:0000313" key="7">
    <source>
        <dbReference type="Proteomes" id="UP000290932"/>
    </source>
</evidence>
<keyword evidence="1" id="KW-0175">Coiled coil</keyword>
<feature type="coiled-coil region" evidence="1">
    <location>
        <begin position="39"/>
        <end position="66"/>
    </location>
</feature>
<reference evidence="6 7" key="1">
    <citation type="journal article" date="2015" name="Int. J. Syst. Evol. Microbiol.">
        <title>Methanoculleus taiwanensis sp. nov., a methanogen isolated from deep marine sediment at the deformation front area near Taiwan.</title>
        <authorList>
            <person name="Weng C.Y."/>
            <person name="Chen S.C."/>
            <person name="Lai M.C."/>
            <person name="Wu S.Y."/>
            <person name="Lin S."/>
            <person name="Yang T.F."/>
            <person name="Chen P.C."/>
        </authorList>
    </citation>
    <scope>NUCLEOTIDE SEQUENCE [LARGE SCALE GENOMIC DNA]</scope>
    <source>
        <strain evidence="6 7">CYW4</strain>
    </source>
</reference>
<sequence length="724" mass="79440">MKILTRTLVIIALTLACLLGTLALVSGVLLLESYTSLEEQEMQEQMQRATRALENEIASINRMNEDWAQWDDTYAFIEDRNEEYIGSNIVDTTFSNLGLNLMLFVNNSGQIVFSEAFDLSSDTSSPLPGEIAARIIAEERLTHHPHTMSSGSGILLLPEGPMLISSQPITTSAGEGPVRGALLMGRYLDPAMIRHLADTTQLSIALLDPDGDMNAALHEAGGVAVLPVDDKTISGYTTLTDLSGTPAAVLRVDAPRTIYQQGLAAITYLFFALLAAGVVFGIASVLLLKESILSRVASLHADVTAIGTSGAFASRLPETGDDEIAGLAGAINGMLHALEESNDRYRLLFNTGSDLTLVYTVGDDGSPGKILEACDHACSRLGYLREELLGLPASALIDRDTTAGSASPGLYAAEIRGKDGTPIPVEAISRDITLDGRRAELVVARDITERRRAEKQLEQYRLHLEDLVRDRTSELSAVNTHLKTEIDERRRAEEDLRESRQYLETILASIQAGIVVIDPKTHLIADANPAALRMIGASRAEMLGKECHRYICPQQRGNCPITDAGQRIDNAERALITAHGTRLPILKTVVPVHLKGEEYLLESFIDITERKQAEEELEKRVAERTADLQAATERLREEIKERTALEAEKTKAYEQIDKNMEQFAILNDHIRNPLQVIVGMADLEETPSSARIIEQAMAIDGIVTELDRGWIESEKIRAFLRKHL</sequence>
<evidence type="ECO:0000256" key="2">
    <source>
        <dbReference type="SAM" id="Phobius"/>
    </source>
</evidence>
<dbReference type="GO" id="GO:0016020">
    <property type="term" value="C:membrane"/>
    <property type="evidence" value="ECO:0007669"/>
    <property type="project" value="InterPro"/>
</dbReference>
<feature type="domain" description="PAC" evidence="4">
    <location>
        <begin position="569"/>
        <end position="619"/>
    </location>
</feature>
<dbReference type="PROSITE" id="PS51257">
    <property type="entry name" value="PROKAR_LIPOPROTEIN"/>
    <property type="match status" value="1"/>
</dbReference>
<dbReference type="SMART" id="SM00086">
    <property type="entry name" value="PAC"/>
    <property type="match status" value="2"/>
</dbReference>
<keyword evidence="2" id="KW-0472">Membrane</keyword>
<dbReference type="InterPro" id="IPR001610">
    <property type="entry name" value="PAC"/>
</dbReference>
<evidence type="ECO:0000256" key="1">
    <source>
        <dbReference type="SAM" id="Coils"/>
    </source>
</evidence>
<organism evidence="6 7">
    <name type="scientific">Methanoculleus taiwanensis</name>
    <dbReference type="NCBI Taxonomy" id="1550565"/>
    <lineage>
        <taxon>Archaea</taxon>
        <taxon>Methanobacteriati</taxon>
        <taxon>Methanobacteriota</taxon>
        <taxon>Stenosarchaea group</taxon>
        <taxon>Methanomicrobia</taxon>
        <taxon>Methanomicrobiales</taxon>
        <taxon>Methanomicrobiaceae</taxon>
        <taxon>Methanoculleus</taxon>
    </lineage>
</organism>
<feature type="domain" description="PAS" evidence="3">
    <location>
        <begin position="499"/>
        <end position="545"/>
    </location>
</feature>
<dbReference type="Pfam" id="PF00672">
    <property type="entry name" value="HAMP"/>
    <property type="match status" value="1"/>
</dbReference>
<keyword evidence="2" id="KW-1133">Transmembrane helix</keyword>
<dbReference type="Gene3D" id="6.10.340.10">
    <property type="match status" value="1"/>
</dbReference>
<dbReference type="GO" id="GO:0007165">
    <property type="term" value="P:signal transduction"/>
    <property type="evidence" value="ECO:0007669"/>
    <property type="project" value="InterPro"/>
</dbReference>
<feature type="coiled-coil region" evidence="1">
    <location>
        <begin position="614"/>
        <end position="655"/>
    </location>
</feature>
<proteinExistence type="predicted"/>
<evidence type="ECO:0000259" key="3">
    <source>
        <dbReference type="PROSITE" id="PS50112"/>
    </source>
</evidence>
<dbReference type="NCBIfam" id="TIGR00229">
    <property type="entry name" value="sensory_box"/>
    <property type="match status" value="2"/>
</dbReference>
<dbReference type="PANTHER" id="PTHR44757:SF2">
    <property type="entry name" value="BIOFILM ARCHITECTURE MAINTENANCE PROTEIN MBAA"/>
    <property type="match status" value="1"/>
</dbReference>
<dbReference type="InterPro" id="IPR052155">
    <property type="entry name" value="Biofilm_reg_signaling"/>
</dbReference>
<dbReference type="InterPro" id="IPR007892">
    <property type="entry name" value="CHASE4"/>
</dbReference>
<accession>A0A498H671</accession>
<dbReference type="PROSITE" id="PS50113">
    <property type="entry name" value="PAC"/>
    <property type="match status" value="2"/>
</dbReference>
<feature type="domain" description="HAMP" evidence="5">
    <location>
        <begin position="290"/>
        <end position="343"/>
    </location>
</feature>
<dbReference type="OrthoDB" id="106933at2157"/>
<evidence type="ECO:0000259" key="4">
    <source>
        <dbReference type="PROSITE" id="PS50113"/>
    </source>
</evidence>
<dbReference type="InterPro" id="IPR000014">
    <property type="entry name" value="PAS"/>
</dbReference>
<feature type="transmembrane region" description="Helical" evidence="2">
    <location>
        <begin position="265"/>
        <end position="288"/>
    </location>
</feature>
<dbReference type="AlphaFoldDB" id="A0A498H671"/>
<evidence type="ECO:0008006" key="8">
    <source>
        <dbReference type="Google" id="ProtNLM"/>
    </source>
</evidence>
<keyword evidence="2" id="KW-0812">Transmembrane</keyword>
<dbReference type="Pfam" id="PF13426">
    <property type="entry name" value="PAS_9"/>
    <property type="match status" value="2"/>
</dbReference>
<dbReference type="EMBL" id="LHQS01000001">
    <property type="protein sequence ID" value="RXE57176.1"/>
    <property type="molecule type" value="Genomic_DNA"/>
</dbReference>
<feature type="domain" description="PAC" evidence="4">
    <location>
        <begin position="409"/>
        <end position="459"/>
    </location>
</feature>
<dbReference type="PANTHER" id="PTHR44757">
    <property type="entry name" value="DIGUANYLATE CYCLASE DGCP"/>
    <property type="match status" value="1"/>
</dbReference>
<protein>
    <recommendedName>
        <fullName evidence="8">Histidine kinase</fullName>
    </recommendedName>
</protein>
<dbReference type="InterPro" id="IPR000700">
    <property type="entry name" value="PAS-assoc_C"/>
</dbReference>
<gene>
    <name evidence="6" type="ORF">ABH15_03400</name>
</gene>
<dbReference type="SMART" id="SM00304">
    <property type="entry name" value="HAMP"/>
    <property type="match status" value="1"/>
</dbReference>
<dbReference type="CDD" id="cd06225">
    <property type="entry name" value="HAMP"/>
    <property type="match status" value="1"/>
</dbReference>
<dbReference type="SMART" id="SM00091">
    <property type="entry name" value="PAS"/>
    <property type="match status" value="2"/>
</dbReference>
<dbReference type="CDD" id="cd00130">
    <property type="entry name" value="PAS"/>
    <property type="match status" value="2"/>
</dbReference>
<comment type="caution">
    <text evidence="6">The sequence shown here is derived from an EMBL/GenBank/DDBJ whole genome shotgun (WGS) entry which is preliminary data.</text>
</comment>